<evidence type="ECO:0000313" key="2">
    <source>
        <dbReference type="EMBL" id="MBI8990288.1"/>
    </source>
</evidence>
<evidence type="ECO:0000313" key="3">
    <source>
        <dbReference type="Proteomes" id="UP000645966"/>
    </source>
</evidence>
<dbReference type="RefSeq" id="WP_198739295.1">
    <property type="nucleotide sequence ID" value="NZ_JAEIOS010000015.1"/>
</dbReference>
<dbReference type="AlphaFoldDB" id="A0A934IAF0"/>
<gene>
    <name evidence="2" type="ORF">JDV75_11045</name>
</gene>
<feature type="chain" id="PRO_5037197277" evidence="1">
    <location>
        <begin position="31"/>
        <end position="167"/>
    </location>
</feature>
<protein>
    <submittedName>
        <fullName evidence="2">DUF2599 domain-containing protein</fullName>
    </submittedName>
</protein>
<accession>A0A934IAF0</accession>
<keyword evidence="3" id="KW-1185">Reference proteome</keyword>
<sequence length="167" mass="17556">MKPALRTLVRSGTAAGILAAGLATVAPASATPAVPDPELLGDVRDILATIDGFGGLEAVIARLNALPDSATPTDAAALVEDVDVSSYRGEPRYEITVTAAAATAPDELRDAMWEDVVDRGVPDTATLRNQFTCHYHYRDILAVKPSWNLEAARTDKGHDGFVGALCN</sequence>
<evidence type="ECO:0000256" key="1">
    <source>
        <dbReference type="SAM" id="SignalP"/>
    </source>
</evidence>
<comment type="caution">
    <text evidence="2">The sequence shown here is derived from an EMBL/GenBank/DDBJ whole genome shotgun (WGS) entry which is preliminary data.</text>
</comment>
<dbReference type="Pfam" id="PF10783">
    <property type="entry name" value="DUF2599"/>
    <property type="match status" value="1"/>
</dbReference>
<proteinExistence type="predicted"/>
<reference evidence="2" key="1">
    <citation type="submission" date="2020-12" db="EMBL/GenBank/DDBJ databases">
        <title>Genome public.</title>
        <authorList>
            <person name="Sun Q."/>
        </authorList>
    </citation>
    <scope>NUCLEOTIDE SEQUENCE</scope>
    <source>
        <strain evidence="2">CCM 8863</strain>
    </source>
</reference>
<keyword evidence="1" id="KW-0732">Signal</keyword>
<dbReference type="Proteomes" id="UP000645966">
    <property type="component" value="Unassembled WGS sequence"/>
</dbReference>
<organism evidence="2 3">
    <name type="scientific">Corynebacterium meridianum</name>
    <dbReference type="NCBI Taxonomy" id="2765363"/>
    <lineage>
        <taxon>Bacteria</taxon>
        <taxon>Bacillati</taxon>
        <taxon>Actinomycetota</taxon>
        <taxon>Actinomycetes</taxon>
        <taxon>Mycobacteriales</taxon>
        <taxon>Corynebacteriaceae</taxon>
        <taxon>Corynebacterium</taxon>
    </lineage>
</organism>
<name>A0A934IAF0_9CORY</name>
<dbReference type="InterPro" id="IPR019719">
    <property type="entry name" value="DUF2599"/>
</dbReference>
<feature type="signal peptide" evidence="1">
    <location>
        <begin position="1"/>
        <end position="30"/>
    </location>
</feature>
<dbReference type="EMBL" id="JAEIOS010000015">
    <property type="protein sequence ID" value="MBI8990288.1"/>
    <property type="molecule type" value="Genomic_DNA"/>
</dbReference>